<evidence type="ECO:0000256" key="11">
    <source>
        <dbReference type="ARBA" id="ARBA00042242"/>
    </source>
</evidence>
<dbReference type="GO" id="GO:0046872">
    <property type="term" value="F:metal ion binding"/>
    <property type="evidence" value="ECO:0007669"/>
    <property type="project" value="UniProtKB-KW"/>
</dbReference>
<dbReference type="Gene3D" id="3.30.470.20">
    <property type="entry name" value="ATP-grasp fold, B domain"/>
    <property type="match status" value="1"/>
</dbReference>
<keyword evidence="8 14" id="KW-0067">ATP-binding</keyword>
<dbReference type="Gene3D" id="3.40.50.20">
    <property type="match status" value="1"/>
</dbReference>
<evidence type="ECO:0000256" key="14">
    <source>
        <dbReference type="PROSITE-ProRule" id="PRU00409"/>
    </source>
</evidence>
<dbReference type="Gene3D" id="3.90.600.10">
    <property type="entry name" value="Phosphoribosylglycinamide synthetase, C-terminal domain"/>
    <property type="match status" value="1"/>
</dbReference>
<dbReference type="PANTHER" id="PTHR43472:SF1">
    <property type="entry name" value="PHOSPHORIBOSYLAMINE--GLYCINE LIGASE, CHLOROPLASTIC"/>
    <property type="match status" value="1"/>
</dbReference>
<dbReference type="SUPFAM" id="SSF51246">
    <property type="entry name" value="Rudiment single hybrid motif"/>
    <property type="match status" value="1"/>
</dbReference>
<keyword evidence="9" id="KW-0464">Manganese</keyword>
<dbReference type="AlphaFoldDB" id="A0A1T4XQ98"/>
<dbReference type="FunFam" id="3.40.50.20:FF:000006">
    <property type="entry name" value="Phosphoribosylamine--glycine ligase, chloroplastic"/>
    <property type="match status" value="1"/>
</dbReference>
<accession>A0A1T4XQ98</accession>
<dbReference type="Pfam" id="PF02843">
    <property type="entry name" value="GARS_C"/>
    <property type="match status" value="1"/>
</dbReference>
<dbReference type="SUPFAM" id="SSF52440">
    <property type="entry name" value="PreATP-grasp domain"/>
    <property type="match status" value="1"/>
</dbReference>
<dbReference type="GO" id="GO:0005524">
    <property type="term" value="F:ATP binding"/>
    <property type="evidence" value="ECO:0007669"/>
    <property type="project" value="UniProtKB-UniRule"/>
</dbReference>
<protein>
    <recommendedName>
        <fullName evidence="3 13">Phosphoribosylamine--glycine ligase</fullName>
        <ecNumber evidence="3 13">6.3.4.13</ecNumber>
    </recommendedName>
    <alternativeName>
        <fullName evidence="13">GARS</fullName>
    </alternativeName>
    <alternativeName>
        <fullName evidence="11 13">Glycinamide ribonucleotide synthetase</fullName>
    </alternativeName>
    <alternativeName>
        <fullName evidence="12 13">Phosphoribosylglycinamide synthetase</fullName>
    </alternativeName>
</protein>
<proteinExistence type="inferred from homology"/>
<keyword evidence="6 14" id="KW-0547">Nucleotide-binding</keyword>
<dbReference type="STRING" id="1147123.SAMN05443428_111102"/>
<dbReference type="SMART" id="SM01209">
    <property type="entry name" value="GARS_A"/>
    <property type="match status" value="1"/>
</dbReference>
<dbReference type="UniPathway" id="UPA00074">
    <property type="reaction ID" value="UER00125"/>
</dbReference>
<evidence type="ECO:0000256" key="12">
    <source>
        <dbReference type="ARBA" id="ARBA00042864"/>
    </source>
</evidence>
<dbReference type="Pfam" id="PF02844">
    <property type="entry name" value="GARS_N"/>
    <property type="match status" value="1"/>
</dbReference>
<evidence type="ECO:0000256" key="3">
    <source>
        <dbReference type="ARBA" id="ARBA00013255"/>
    </source>
</evidence>
<comment type="catalytic activity">
    <reaction evidence="13">
        <text>5-phospho-beta-D-ribosylamine + glycine + ATP = N(1)-(5-phospho-beta-D-ribosyl)glycinamide + ADP + phosphate + H(+)</text>
        <dbReference type="Rhea" id="RHEA:17453"/>
        <dbReference type="ChEBI" id="CHEBI:15378"/>
        <dbReference type="ChEBI" id="CHEBI:30616"/>
        <dbReference type="ChEBI" id="CHEBI:43474"/>
        <dbReference type="ChEBI" id="CHEBI:57305"/>
        <dbReference type="ChEBI" id="CHEBI:58681"/>
        <dbReference type="ChEBI" id="CHEBI:143788"/>
        <dbReference type="ChEBI" id="CHEBI:456216"/>
        <dbReference type="EC" id="6.3.4.13"/>
    </reaction>
</comment>
<dbReference type="PANTHER" id="PTHR43472">
    <property type="entry name" value="PHOSPHORIBOSYLAMINE--GLYCINE LIGASE"/>
    <property type="match status" value="1"/>
</dbReference>
<evidence type="ECO:0000256" key="2">
    <source>
        <dbReference type="ARBA" id="ARBA00005174"/>
    </source>
</evidence>
<evidence type="ECO:0000256" key="10">
    <source>
        <dbReference type="ARBA" id="ARBA00038345"/>
    </source>
</evidence>
<evidence type="ECO:0000313" key="16">
    <source>
        <dbReference type="EMBL" id="SKA91717.1"/>
    </source>
</evidence>
<dbReference type="GO" id="GO:0009113">
    <property type="term" value="P:purine nucleobase biosynthetic process"/>
    <property type="evidence" value="ECO:0007669"/>
    <property type="project" value="InterPro"/>
</dbReference>
<dbReference type="EC" id="6.3.4.13" evidence="3 13"/>
<dbReference type="InterPro" id="IPR020561">
    <property type="entry name" value="PRibGlycinamid_synth_ATP-grasp"/>
</dbReference>
<dbReference type="NCBIfam" id="TIGR00877">
    <property type="entry name" value="purD"/>
    <property type="match status" value="1"/>
</dbReference>
<dbReference type="SMART" id="SM01210">
    <property type="entry name" value="GARS_C"/>
    <property type="match status" value="1"/>
</dbReference>
<comment type="similarity">
    <text evidence="10 13">Belongs to the GARS family.</text>
</comment>
<reference evidence="17" key="1">
    <citation type="submission" date="2017-02" db="EMBL/GenBank/DDBJ databases">
        <authorList>
            <person name="Varghese N."/>
            <person name="Submissions S."/>
        </authorList>
    </citation>
    <scope>NUCLEOTIDE SEQUENCE [LARGE SCALE GENOMIC DNA]</scope>
    <source>
        <strain evidence="17">USBA 833</strain>
    </source>
</reference>
<evidence type="ECO:0000256" key="9">
    <source>
        <dbReference type="ARBA" id="ARBA00023211"/>
    </source>
</evidence>
<evidence type="ECO:0000256" key="5">
    <source>
        <dbReference type="ARBA" id="ARBA00022723"/>
    </source>
</evidence>
<dbReference type="InterPro" id="IPR013815">
    <property type="entry name" value="ATP_grasp_subdomain_1"/>
</dbReference>
<dbReference type="EMBL" id="FUYH01000011">
    <property type="protein sequence ID" value="SKA91717.1"/>
    <property type="molecule type" value="Genomic_DNA"/>
</dbReference>
<keyword evidence="4 13" id="KW-0436">Ligase</keyword>
<dbReference type="HAMAP" id="MF_00138">
    <property type="entry name" value="GARS"/>
    <property type="match status" value="1"/>
</dbReference>
<dbReference type="GO" id="GO:0006189">
    <property type="term" value="P:'de novo' IMP biosynthetic process"/>
    <property type="evidence" value="ECO:0007669"/>
    <property type="project" value="UniProtKB-UniRule"/>
</dbReference>
<feature type="domain" description="ATP-grasp" evidence="15">
    <location>
        <begin position="107"/>
        <end position="313"/>
    </location>
</feature>
<dbReference type="Gene3D" id="3.30.1490.20">
    <property type="entry name" value="ATP-grasp fold, A domain"/>
    <property type="match status" value="1"/>
</dbReference>
<dbReference type="InterPro" id="IPR020560">
    <property type="entry name" value="PRibGlycinamide_synth_C-dom"/>
</dbReference>
<comment type="pathway">
    <text evidence="2 13">Purine metabolism; IMP biosynthesis via de novo pathway; N(1)-(5-phospho-D-ribosyl)glycinamide from 5-phospho-alpha-D-ribose 1-diphosphate: step 2/2.</text>
</comment>
<evidence type="ECO:0000256" key="6">
    <source>
        <dbReference type="ARBA" id="ARBA00022741"/>
    </source>
</evidence>
<dbReference type="InterPro" id="IPR037123">
    <property type="entry name" value="PRibGlycinamide_synth_C_sf"/>
</dbReference>
<dbReference type="OrthoDB" id="9807240at2"/>
<evidence type="ECO:0000256" key="13">
    <source>
        <dbReference type="HAMAP-Rule" id="MF_00138"/>
    </source>
</evidence>
<gene>
    <name evidence="13" type="primary">purD</name>
    <name evidence="16" type="ORF">SAMN05443428_111102</name>
</gene>
<sequence>MKVLVVGSGGREHAIAYKASKNEDVDVVYCAKGNGGTALEYKCVNVDISTKDEILDFALREKIDLTIVGPEAYLVDGIVDDFKEKNLRIFGPSQRAANLEGSKAFAKEFMKKYNVKTAKCEVFEDYGAAIEYINKCGYPIVIKADGLAAGKGVVICQSFEEGEKTLRDFMIEGILKSSGEKVVIEEYLEGVEATILSITDGNTIIPFISSKDHKTIFEGGKGPNTGGMGVIAPNPYCSEEVLREFERDILNPTLKGIKEENFDYCGIIYFGIMITKKGVYLLEYNVRMGDPETQAVLPLLKTDFIELIEASIDKSLDDIKVEWIDGASCCVVASSKGYPEKYETGHEISIGNVCGKVFIAGAALRDEKLITTGGRVLSVVCVSKDLDKAREAAYEDIKKINFSGMYYRKDIGE</sequence>
<dbReference type="Proteomes" id="UP000190105">
    <property type="component" value="Unassembled WGS sequence"/>
</dbReference>
<evidence type="ECO:0000256" key="7">
    <source>
        <dbReference type="ARBA" id="ARBA00022755"/>
    </source>
</evidence>
<keyword evidence="7 13" id="KW-0658">Purine biosynthesis</keyword>
<dbReference type="InterPro" id="IPR016185">
    <property type="entry name" value="PreATP-grasp_dom_sf"/>
</dbReference>
<comment type="cofactor">
    <cofactor evidence="1">
        <name>Mn(2+)</name>
        <dbReference type="ChEBI" id="CHEBI:29035"/>
    </cofactor>
</comment>
<evidence type="ECO:0000313" key="17">
    <source>
        <dbReference type="Proteomes" id="UP000190105"/>
    </source>
</evidence>
<dbReference type="RefSeq" id="WP_078696744.1">
    <property type="nucleotide sequence ID" value="NZ_FUYH01000011.1"/>
</dbReference>
<dbReference type="InterPro" id="IPR011761">
    <property type="entry name" value="ATP-grasp"/>
</dbReference>
<evidence type="ECO:0000256" key="4">
    <source>
        <dbReference type="ARBA" id="ARBA00022598"/>
    </source>
</evidence>
<dbReference type="InterPro" id="IPR020562">
    <property type="entry name" value="PRibGlycinamide_synth_N"/>
</dbReference>
<dbReference type="PROSITE" id="PS50975">
    <property type="entry name" value="ATP_GRASP"/>
    <property type="match status" value="1"/>
</dbReference>
<keyword evidence="5" id="KW-0479">Metal-binding</keyword>
<name>A0A1T4XQ98_9CLOT</name>
<dbReference type="InterPro" id="IPR000115">
    <property type="entry name" value="PRibGlycinamide_synth"/>
</dbReference>
<organism evidence="16 17">
    <name type="scientific">Caloramator quimbayensis</name>
    <dbReference type="NCBI Taxonomy" id="1147123"/>
    <lineage>
        <taxon>Bacteria</taxon>
        <taxon>Bacillati</taxon>
        <taxon>Bacillota</taxon>
        <taxon>Clostridia</taxon>
        <taxon>Eubacteriales</taxon>
        <taxon>Clostridiaceae</taxon>
        <taxon>Caloramator</taxon>
    </lineage>
</organism>
<dbReference type="GO" id="GO:0004637">
    <property type="term" value="F:phosphoribosylamine-glycine ligase activity"/>
    <property type="evidence" value="ECO:0007669"/>
    <property type="project" value="UniProtKB-UniRule"/>
</dbReference>
<dbReference type="SUPFAM" id="SSF56059">
    <property type="entry name" value="Glutathione synthetase ATP-binding domain-like"/>
    <property type="match status" value="1"/>
</dbReference>
<evidence type="ECO:0000259" key="15">
    <source>
        <dbReference type="PROSITE" id="PS50975"/>
    </source>
</evidence>
<dbReference type="InterPro" id="IPR011054">
    <property type="entry name" value="Rudment_hybrid_motif"/>
</dbReference>
<keyword evidence="17" id="KW-1185">Reference proteome</keyword>
<dbReference type="Pfam" id="PF01071">
    <property type="entry name" value="GARS_A"/>
    <property type="match status" value="1"/>
</dbReference>
<evidence type="ECO:0000256" key="8">
    <source>
        <dbReference type="ARBA" id="ARBA00022840"/>
    </source>
</evidence>
<evidence type="ECO:0000256" key="1">
    <source>
        <dbReference type="ARBA" id="ARBA00001936"/>
    </source>
</evidence>